<organism evidence="1 2">
    <name type="scientific">Pseudomonas aeruginosa (strain UCBPP-PA14)</name>
    <dbReference type="NCBI Taxonomy" id="208963"/>
    <lineage>
        <taxon>Bacteria</taxon>
        <taxon>Pseudomonadati</taxon>
        <taxon>Pseudomonadota</taxon>
        <taxon>Gammaproteobacteria</taxon>
        <taxon>Pseudomonadales</taxon>
        <taxon>Pseudomonadaceae</taxon>
        <taxon>Pseudomonas</taxon>
    </lineage>
</organism>
<dbReference type="EMBL" id="CP000438">
    <property type="protein sequence ID" value="ABJ13087.1"/>
    <property type="molecule type" value="Genomic_DNA"/>
</dbReference>
<protein>
    <submittedName>
        <fullName evidence="1">Uncharacterized protein</fullName>
    </submittedName>
</protein>
<accession>A0A0H2ZF04</accession>
<evidence type="ECO:0000313" key="1">
    <source>
        <dbReference type="EMBL" id="ABJ13087.1"/>
    </source>
</evidence>
<reference evidence="1 2" key="1">
    <citation type="journal article" date="2006" name="Genome Biol.">
        <title>Genomic analysis reveals that Pseudomonas aeruginosa virulence is combinatorial.</title>
        <authorList>
            <person name="Lee D.G."/>
            <person name="Urbach J.M."/>
            <person name="Wu G."/>
            <person name="Liberati N.T."/>
            <person name="Feinbaum R.L."/>
            <person name="Miyata S."/>
            <person name="Diggins L.T."/>
            <person name="He J."/>
            <person name="Saucier M."/>
            <person name="Deziel E."/>
            <person name="Friedman L."/>
            <person name="Li L."/>
            <person name="Grills G."/>
            <person name="Montgomery K."/>
            <person name="Kucherlapati R."/>
            <person name="Rahme L.G."/>
            <person name="Ausubel F.M."/>
        </authorList>
    </citation>
    <scope>NUCLEOTIDE SEQUENCE [LARGE SCALE GENOMIC DNA]</scope>
    <source>
        <strain evidence="1 2">UCBPP-PA14</strain>
    </source>
</reference>
<dbReference type="AlphaFoldDB" id="A0A0H2ZF04"/>
<gene>
    <name evidence="1" type="ordered locus">PA14_14550</name>
</gene>
<evidence type="ECO:0000313" key="2">
    <source>
        <dbReference type="Proteomes" id="UP000000653"/>
    </source>
</evidence>
<dbReference type="KEGG" id="pau:PA14_14550"/>
<sequence length="135" mass="14211">MRNFPPLLCDSKGEAMYAEKIGKHFRSLFPNGQVVQLVDPAENTDGLYVRYANAAAGNGYVNLYASPTAPSGPGDINTRIIFCGNNSGRAGEQAQVFLPYPLFIPAGHGIWASSGSFQAGAAPTGGLGLSWDFLG</sequence>
<dbReference type="HOGENOM" id="CLU_2047633_0_0_6"/>
<dbReference type="Proteomes" id="UP000000653">
    <property type="component" value="Chromosome"/>
</dbReference>
<dbReference type="BioCyc" id="PAER208963:G1G74-1196-MONOMER"/>
<proteinExistence type="predicted"/>
<name>A0A0H2ZF04_PSEAB</name>